<keyword evidence="3" id="KW-1185">Reference proteome</keyword>
<reference evidence="2" key="1">
    <citation type="submission" date="2022-07" db="EMBL/GenBank/DDBJ databases">
        <title>Genome Sequence of Leucocoprinus birnbaumii.</title>
        <authorList>
            <person name="Buettner E."/>
        </authorList>
    </citation>
    <scope>NUCLEOTIDE SEQUENCE</scope>
    <source>
        <strain evidence="2">VT141</strain>
    </source>
</reference>
<dbReference type="EMBL" id="JANIEX010000304">
    <property type="protein sequence ID" value="KAJ3569154.1"/>
    <property type="molecule type" value="Genomic_DNA"/>
</dbReference>
<name>A0AAD5VT81_9AGAR</name>
<feature type="compositionally biased region" description="Polar residues" evidence="1">
    <location>
        <begin position="252"/>
        <end position="269"/>
    </location>
</feature>
<sequence length="281" mass="30127">MDIFATTTTDSNPPRHAIESDSEEDEFNPLTSGAQSLAKELNINFIGDAVGPKDTLIVATGDPGAFWAKGASLGEQAGAVTVNGVQMGLVFMPKWTAGNVVVSEALSRLPVWAMHAYAKAIDDTLKPKTVALLDEYSVPGYISNRPIPLPDAPIRYLSTGRFDPGNYVKPFAPPNLINTTSASFLSILSLHASHTGTLLLLPSPNILKPAPRAVEQNNFAHLTQDVTEWPARIMLLAHKLLLHLVGEGQSTEWDSKNVSSGPSAKTSVTRRSEIGEGGMYI</sequence>
<accession>A0AAD5VT81</accession>
<evidence type="ECO:0000256" key="1">
    <source>
        <dbReference type="SAM" id="MobiDB-lite"/>
    </source>
</evidence>
<evidence type="ECO:0000313" key="2">
    <source>
        <dbReference type="EMBL" id="KAJ3569154.1"/>
    </source>
</evidence>
<feature type="region of interest" description="Disordered" evidence="1">
    <location>
        <begin position="252"/>
        <end position="281"/>
    </location>
</feature>
<organism evidence="2 3">
    <name type="scientific">Leucocoprinus birnbaumii</name>
    <dbReference type="NCBI Taxonomy" id="56174"/>
    <lineage>
        <taxon>Eukaryota</taxon>
        <taxon>Fungi</taxon>
        <taxon>Dikarya</taxon>
        <taxon>Basidiomycota</taxon>
        <taxon>Agaricomycotina</taxon>
        <taxon>Agaricomycetes</taxon>
        <taxon>Agaricomycetidae</taxon>
        <taxon>Agaricales</taxon>
        <taxon>Agaricineae</taxon>
        <taxon>Agaricaceae</taxon>
        <taxon>Leucocoprinus</taxon>
    </lineage>
</organism>
<gene>
    <name evidence="2" type="ORF">NP233_g5245</name>
</gene>
<dbReference type="Proteomes" id="UP001213000">
    <property type="component" value="Unassembled WGS sequence"/>
</dbReference>
<feature type="region of interest" description="Disordered" evidence="1">
    <location>
        <begin position="1"/>
        <end position="28"/>
    </location>
</feature>
<comment type="caution">
    <text evidence="2">The sequence shown here is derived from an EMBL/GenBank/DDBJ whole genome shotgun (WGS) entry which is preliminary data.</text>
</comment>
<protein>
    <submittedName>
        <fullName evidence="2">Uncharacterized protein</fullName>
    </submittedName>
</protein>
<feature type="compositionally biased region" description="Polar residues" evidence="1">
    <location>
        <begin position="1"/>
        <end position="12"/>
    </location>
</feature>
<evidence type="ECO:0000313" key="3">
    <source>
        <dbReference type="Proteomes" id="UP001213000"/>
    </source>
</evidence>
<proteinExistence type="predicted"/>
<dbReference type="AlphaFoldDB" id="A0AAD5VT81"/>